<name>A0A8J2NLF7_FUSEQ</name>
<organism evidence="2 3">
    <name type="scientific">Fusarium equiseti</name>
    <name type="common">Fusarium scirpi</name>
    <dbReference type="NCBI Taxonomy" id="61235"/>
    <lineage>
        <taxon>Eukaryota</taxon>
        <taxon>Fungi</taxon>
        <taxon>Dikarya</taxon>
        <taxon>Ascomycota</taxon>
        <taxon>Pezizomycotina</taxon>
        <taxon>Sordariomycetes</taxon>
        <taxon>Hypocreomycetidae</taxon>
        <taxon>Hypocreales</taxon>
        <taxon>Nectriaceae</taxon>
        <taxon>Fusarium</taxon>
        <taxon>Fusarium incarnatum-equiseti species complex</taxon>
    </lineage>
</organism>
<dbReference type="Proteomes" id="UP000693738">
    <property type="component" value="Unassembled WGS sequence"/>
</dbReference>
<evidence type="ECO:0000313" key="2">
    <source>
        <dbReference type="EMBL" id="CAG7562355.1"/>
    </source>
</evidence>
<protein>
    <submittedName>
        <fullName evidence="2">Uncharacterized protein</fullName>
    </submittedName>
</protein>
<proteinExistence type="predicted"/>
<evidence type="ECO:0000313" key="3">
    <source>
        <dbReference type="Proteomes" id="UP000693738"/>
    </source>
</evidence>
<gene>
    <name evidence="2" type="ORF">FEQUK3_LOCUS8077</name>
</gene>
<dbReference type="EMBL" id="CAJSTJ010000149">
    <property type="protein sequence ID" value="CAG7562355.1"/>
    <property type="molecule type" value="Genomic_DNA"/>
</dbReference>
<reference evidence="2" key="1">
    <citation type="submission" date="2021-05" db="EMBL/GenBank/DDBJ databases">
        <authorList>
            <person name="Khan N."/>
        </authorList>
    </citation>
    <scope>NUCLEOTIDE SEQUENCE</scope>
</reference>
<feature type="compositionally biased region" description="Polar residues" evidence="1">
    <location>
        <begin position="45"/>
        <end position="56"/>
    </location>
</feature>
<feature type="region of interest" description="Disordered" evidence="1">
    <location>
        <begin position="45"/>
        <end position="77"/>
    </location>
</feature>
<evidence type="ECO:0000256" key="1">
    <source>
        <dbReference type="SAM" id="MobiDB-lite"/>
    </source>
</evidence>
<dbReference type="AlphaFoldDB" id="A0A8J2NLF7"/>
<comment type="caution">
    <text evidence="2">The sequence shown here is derived from an EMBL/GenBank/DDBJ whole genome shotgun (WGS) entry which is preliminary data.</text>
</comment>
<accession>A0A8J2NLF7</accession>
<sequence>MFSTELWGFMDSCIGLIIACLPSLRPYFNWKEKIQYYGNGSEQKTAASYNSRQPMVSSDPDMMERPSNTYLSPGPPQYTKQQKDYLLVLGST</sequence>